<dbReference type="Pfam" id="PF13426">
    <property type="entry name" value="PAS_9"/>
    <property type="match status" value="1"/>
</dbReference>
<dbReference type="Proteomes" id="UP001595921">
    <property type="component" value="Unassembled WGS sequence"/>
</dbReference>
<dbReference type="SUPFAM" id="SSF55781">
    <property type="entry name" value="GAF domain-like"/>
    <property type="match status" value="1"/>
</dbReference>
<dbReference type="SMART" id="SM00086">
    <property type="entry name" value="PAC"/>
    <property type="match status" value="1"/>
</dbReference>
<feature type="region of interest" description="Disordered" evidence="9">
    <location>
        <begin position="354"/>
        <end position="374"/>
    </location>
</feature>
<dbReference type="PROSITE" id="PS50110">
    <property type="entry name" value="RESPONSE_REGULATORY"/>
    <property type="match status" value="1"/>
</dbReference>
<dbReference type="SUPFAM" id="SSF52172">
    <property type="entry name" value="CheY-like"/>
    <property type="match status" value="1"/>
</dbReference>
<proteinExistence type="predicted"/>
<dbReference type="CDD" id="cd00130">
    <property type="entry name" value="PAS"/>
    <property type="match status" value="1"/>
</dbReference>
<dbReference type="RefSeq" id="WP_267622017.1">
    <property type="nucleotide sequence ID" value="NZ_JAODIW010000006.1"/>
</dbReference>
<keyword evidence="8" id="KW-0597">Phosphoprotein</keyword>
<dbReference type="Gene3D" id="3.40.50.2300">
    <property type="match status" value="1"/>
</dbReference>
<dbReference type="SUPFAM" id="SSF55785">
    <property type="entry name" value="PYP-like sensor domain (PAS domain)"/>
    <property type="match status" value="1"/>
</dbReference>
<evidence type="ECO:0000256" key="6">
    <source>
        <dbReference type="ARBA" id="ARBA00023015"/>
    </source>
</evidence>
<evidence type="ECO:0000259" key="10">
    <source>
        <dbReference type="PROSITE" id="PS50110"/>
    </source>
</evidence>
<keyword evidence="7" id="KW-0804">Transcription</keyword>
<dbReference type="InterPro" id="IPR011006">
    <property type="entry name" value="CheY-like_superfamily"/>
</dbReference>
<dbReference type="EMBL" id="JBHSDS010000003">
    <property type="protein sequence ID" value="MFC4357675.1"/>
    <property type="molecule type" value="Genomic_DNA"/>
</dbReference>
<dbReference type="PANTHER" id="PTHR47429:SF2">
    <property type="entry name" value="PROTEIN TWIN LOV 1"/>
    <property type="match status" value="1"/>
</dbReference>
<feature type="domain" description="Response regulatory" evidence="10">
    <location>
        <begin position="1"/>
        <end position="113"/>
    </location>
</feature>
<dbReference type="PROSITE" id="PS50112">
    <property type="entry name" value="PAS"/>
    <property type="match status" value="1"/>
</dbReference>
<dbReference type="PANTHER" id="PTHR47429">
    <property type="entry name" value="PROTEIN TWIN LOV 1"/>
    <property type="match status" value="1"/>
</dbReference>
<dbReference type="Pfam" id="PF15915">
    <property type="entry name" value="BAT"/>
    <property type="match status" value="1"/>
</dbReference>
<dbReference type="PROSITE" id="PS50113">
    <property type="entry name" value="PAC"/>
    <property type="match status" value="1"/>
</dbReference>
<reference evidence="13 14" key="1">
    <citation type="journal article" date="2019" name="Int. J. Syst. Evol. Microbiol.">
        <title>The Global Catalogue of Microorganisms (GCM) 10K type strain sequencing project: providing services to taxonomists for standard genome sequencing and annotation.</title>
        <authorList>
            <consortium name="The Broad Institute Genomics Platform"/>
            <consortium name="The Broad Institute Genome Sequencing Center for Infectious Disease"/>
            <person name="Wu L."/>
            <person name="Ma J."/>
        </authorList>
    </citation>
    <scope>NUCLEOTIDE SEQUENCE [LARGE SCALE GENOMIC DNA]</scope>
    <source>
        <strain evidence="13 14">CGMCC 1.12553</strain>
    </source>
</reference>
<evidence type="ECO:0000256" key="2">
    <source>
        <dbReference type="ARBA" id="ARBA00022643"/>
    </source>
</evidence>
<keyword evidence="4" id="KW-0418">Kinase</keyword>
<dbReference type="AlphaFoldDB" id="A0ABD5P9X6"/>
<dbReference type="InterPro" id="IPR003018">
    <property type="entry name" value="GAF"/>
</dbReference>
<protein>
    <submittedName>
        <fullName evidence="13">Bacterio-opsin activator domain-containing protein</fullName>
    </submittedName>
</protein>
<feature type="domain" description="PAC" evidence="12">
    <location>
        <begin position="238"/>
        <end position="292"/>
    </location>
</feature>
<dbReference type="NCBIfam" id="TIGR00229">
    <property type="entry name" value="sensory_box"/>
    <property type="match status" value="1"/>
</dbReference>
<gene>
    <name evidence="13" type="ORF">ACFO0N_06895</name>
</gene>
<dbReference type="InterPro" id="IPR001789">
    <property type="entry name" value="Sig_transdc_resp-reg_receiver"/>
</dbReference>
<evidence type="ECO:0000256" key="8">
    <source>
        <dbReference type="PROSITE-ProRule" id="PRU00169"/>
    </source>
</evidence>
<dbReference type="InterPro" id="IPR000700">
    <property type="entry name" value="PAS-assoc_C"/>
</dbReference>
<evidence type="ECO:0000256" key="9">
    <source>
        <dbReference type="SAM" id="MobiDB-lite"/>
    </source>
</evidence>
<evidence type="ECO:0000259" key="12">
    <source>
        <dbReference type="PROSITE" id="PS50113"/>
    </source>
</evidence>
<dbReference type="InterPro" id="IPR000014">
    <property type="entry name" value="PAS"/>
</dbReference>
<dbReference type="Pfam" id="PF04967">
    <property type="entry name" value="HTH_10"/>
    <property type="match status" value="1"/>
</dbReference>
<evidence type="ECO:0000313" key="13">
    <source>
        <dbReference type="EMBL" id="MFC4357675.1"/>
    </source>
</evidence>
<keyword evidence="3" id="KW-0808">Transferase</keyword>
<accession>A0ABD5P9X6</accession>
<evidence type="ECO:0000256" key="4">
    <source>
        <dbReference type="ARBA" id="ARBA00022777"/>
    </source>
</evidence>
<comment type="caution">
    <text evidence="13">The sequence shown here is derived from an EMBL/GenBank/DDBJ whole genome shotgun (WGS) entry which is preliminary data.</text>
</comment>
<evidence type="ECO:0000313" key="14">
    <source>
        <dbReference type="Proteomes" id="UP001595921"/>
    </source>
</evidence>
<dbReference type="InterPro" id="IPR007050">
    <property type="entry name" value="HTH_bacterioopsin"/>
</dbReference>
<dbReference type="InterPro" id="IPR029016">
    <property type="entry name" value="GAF-like_dom_sf"/>
</dbReference>
<keyword evidence="14" id="KW-1185">Reference proteome</keyword>
<dbReference type="InterPro" id="IPR031803">
    <property type="entry name" value="BAT_GAF/HTH-assoc"/>
</dbReference>
<feature type="region of interest" description="Disordered" evidence="9">
    <location>
        <begin position="115"/>
        <end position="156"/>
    </location>
</feature>
<dbReference type="Gene3D" id="3.30.450.40">
    <property type="match status" value="1"/>
</dbReference>
<sequence>MTTRLPHVLVVADRRTGAVVERAFAETAHVERDPAPDELGAADCVVVDHDPPTVDALAVLRTVRERRPTLPVVLFPREGGERLAADALAAGATAYVPRSDDSEADAERLDSRVAALPDWPAADGSDTDSPADGPDTEPPTTAPSNTRPVAGGARPVADGVGAGADAFLKERALAEAPVGITIAEATADRPLIYVNENFERMTGYSASEALGRNCKFMQGPDSSEEAIQEMRDALNAGREVEVEIVNYHRDGTPFWNEVTIAPVHDADENLTHFVGFQTDVTKRKEAEFALEAEREHLEHLLDRMNGLLGDVTDTLVAAASREEVERAVCDRVAATDPYGFAWLVAPDRADETFRTRASAGRPDAGTAAAENASASTGGAVVSELSVPDTEASPLRQALESREVVVAEVDDLPPGQVPAPVAGYETVAAVPLAYRKTTYGVLAVYADGAFDERDTAVLAALGRAVATALNALESKRVLTADNVGELELTLRDPSLFFVDVSERTDCRLEYAGSVYGVEGATSLFFTVSGAPPAEVVALLEASPDVASASVLAERDGTGTVEVSLDEESIVGLLAEDGARTQAITAEDGEARLRVTLPADADTGAVVDRLRERYPGTEFRSYRERTRPAKTKAEYLASVRDRLTDRQYAALQKAYIGGYFDRPRPVTGDDLAASMGVTRATFHQHLVAAQRKLLGEFFDESG</sequence>
<keyword evidence="1" id="KW-0285">Flavoprotein</keyword>
<evidence type="ECO:0000259" key="11">
    <source>
        <dbReference type="PROSITE" id="PS50112"/>
    </source>
</evidence>
<dbReference type="InterPro" id="IPR001610">
    <property type="entry name" value="PAC"/>
</dbReference>
<dbReference type="Pfam" id="PF13185">
    <property type="entry name" value="GAF_2"/>
    <property type="match status" value="1"/>
</dbReference>
<dbReference type="Gene3D" id="3.30.450.20">
    <property type="entry name" value="PAS domain"/>
    <property type="match status" value="1"/>
</dbReference>
<feature type="modified residue" description="4-aspartylphosphate" evidence="8">
    <location>
        <position position="48"/>
    </location>
</feature>
<dbReference type="InterPro" id="IPR035965">
    <property type="entry name" value="PAS-like_dom_sf"/>
</dbReference>
<keyword evidence="2" id="KW-0288">FMN</keyword>
<evidence type="ECO:0000256" key="7">
    <source>
        <dbReference type="ARBA" id="ARBA00023163"/>
    </source>
</evidence>
<evidence type="ECO:0000256" key="1">
    <source>
        <dbReference type="ARBA" id="ARBA00022630"/>
    </source>
</evidence>
<organism evidence="13 14">
    <name type="scientific">Halobium salinum</name>
    <dbReference type="NCBI Taxonomy" id="1364940"/>
    <lineage>
        <taxon>Archaea</taxon>
        <taxon>Methanobacteriati</taxon>
        <taxon>Methanobacteriota</taxon>
        <taxon>Stenosarchaea group</taxon>
        <taxon>Halobacteria</taxon>
        <taxon>Halobacteriales</taxon>
        <taxon>Haloferacaceae</taxon>
        <taxon>Halobium</taxon>
    </lineage>
</organism>
<feature type="compositionally biased region" description="Low complexity" evidence="9">
    <location>
        <begin position="364"/>
        <end position="374"/>
    </location>
</feature>
<evidence type="ECO:0000256" key="3">
    <source>
        <dbReference type="ARBA" id="ARBA00022679"/>
    </source>
</evidence>
<dbReference type="GO" id="GO:0016301">
    <property type="term" value="F:kinase activity"/>
    <property type="evidence" value="ECO:0007669"/>
    <property type="project" value="UniProtKB-KW"/>
</dbReference>
<keyword evidence="6" id="KW-0805">Transcription regulation</keyword>
<keyword evidence="5" id="KW-0157">Chromophore</keyword>
<feature type="domain" description="PAS" evidence="11">
    <location>
        <begin position="170"/>
        <end position="237"/>
    </location>
</feature>
<evidence type="ECO:0000256" key="5">
    <source>
        <dbReference type="ARBA" id="ARBA00022991"/>
    </source>
</evidence>
<name>A0ABD5P9X6_9EURY</name>